<dbReference type="InterPro" id="IPR052195">
    <property type="entry name" value="Bact_Alkyl/Aryl-Sulfatase"/>
</dbReference>
<dbReference type="InterPro" id="IPR044097">
    <property type="entry name" value="Bds1/SdsA1_MBL-fold"/>
</dbReference>
<evidence type="ECO:0000256" key="7">
    <source>
        <dbReference type="ARBA" id="ARBA00068034"/>
    </source>
</evidence>
<dbReference type="FunFam" id="1.25.40.880:FF:000001">
    <property type="entry name" value="SDS hydrolase SdsA1"/>
    <property type="match status" value="1"/>
</dbReference>
<dbReference type="EC" id="3.1.6.21" evidence="6"/>
<dbReference type="Gene3D" id="1.25.40.880">
    <property type="entry name" value="Alkyl sulfatase, dimerisation domain"/>
    <property type="match status" value="1"/>
</dbReference>
<evidence type="ECO:0000256" key="4">
    <source>
        <dbReference type="ARBA" id="ARBA00022833"/>
    </source>
</evidence>
<dbReference type="InterPro" id="IPR036527">
    <property type="entry name" value="SCP2_sterol-bd_dom_sf"/>
</dbReference>
<dbReference type="Pfam" id="PF14864">
    <property type="entry name" value="Alkyl_sulf_C"/>
    <property type="match status" value="1"/>
</dbReference>
<reference evidence="10 11" key="1">
    <citation type="submission" date="2020-10" db="EMBL/GenBank/DDBJ databases">
        <title>Eggerthella sp. nov., isolated from human feces.</title>
        <authorList>
            <person name="Yajun G."/>
        </authorList>
    </citation>
    <scope>NUCLEOTIDE SEQUENCE [LARGE SCALE GENOMIC DNA]</scope>
    <source>
        <strain evidence="10 11">HF-1101</strain>
    </source>
</reference>
<dbReference type="Pfam" id="PF14863">
    <property type="entry name" value="Alkyl_sulf_dimr"/>
    <property type="match status" value="1"/>
</dbReference>
<dbReference type="EMBL" id="CP063310">
    <property type="protein sequence ID" value="QOS68126.1"/>
    <property type="molecule type" value="Genomic_DNA"/>
</dbReference>
<name>A0A6L7IRD2_9ACTN</name>
<evidence type="ECO:0000256" key="6">
    <source>
        <dbReference type="ARBA" id="ARBA00066568"/>
    </source>
</evidence>
<dbReference type="PANTHER" id="PTHR43223:SF1">
    <property type="entry name" value="ALKYL_ARYL-SULFATASE BDS1"/>
    <property type="match status" value="1"/>
</dbReference>
<dbReference type="KEGG" id="egd:GS424_016810"/>
<feature type="domain" description="Metallo-beta-lactamase" evidence="9">
    <location>
        <begin position="156"/>
        <end position="378"/>
    </location>
</feature>
<dbReference type="InterPro" id="IPR036866">
    <property type="entry name" value="RibonucZ/Hydroxyglut_hydro"/>
</dbReference>
<evidence type="ECO:0000256" key="5">
    <source>
        <dbReference type="ARBA" id="ARBA00033751"/>
    </source>
</evidence>
<dbReference type="SMART" id="SM00849">
    <property type="entry name" value="Lactamase_B"/>
    <property type="match status" value="1"/>
</dbReference>
<dbReference type="GO" id="GO:0046872">
    <property type="term" value="F:metal ion binding"/>
    <property type="evidence" value="ECO:0007669"/>
    <property type="project" value="UniProtKB-KW"/>
</dbReference>
<dbReference type="Pfam" id="PF00753">
    <property type="entry name" value="Lactamase_B"/>
    <property type="match status" value="1"/>
</dbReference>
<dbReference type="PROSITE" id="PS51257">
    <property type="entry name" value="PROKAR_LIPOPROTEIN"/>
    <property type="match status" value="1"/>
</dbReference>
<dbReference type="Gene3D" id="3.30.1050.10">
    <property type="entry name" value="SCP2 sterol-binding domain"/>
    <property type="match status" value="1"/>
</dbReference>
<evidence type="ECO:0000313" key="10">
    <source>
        <dbReference type="EMBL" id="QOS68126.1"/>
    </source>
</evidence>
<dbReference type="Proteomes" id="UP000478463">
    <property type="component" value="Chromosome"/>
</dbReference>
<dbReference type="InterPro" id="IPR029228">
    <property type="entry name" value="Alkyl_sulf_dimr"/>
</dbReference>
<dbReference type="GO" id="GO:0018909">
    <property type="term" value="P:dodecyl sulfate metabolic process"/>
    <property type="evidence" value="ECO:0007669"/>
    <property type="project" value="InterPro"/>
</dbReference>
<dbReference type="InterPro" id="IPR001279">
    <property type="entry name" value="Metallo-B-lactamas"/>
</dbReference>
<organism evidence="10 11">
    <name type="scientific">Eggerthella guodeyinii</name>
    <dbReference type="NCBI Taxonomy" id="2690837"/>
    <lineage>
        <taxon>Bacteria</taxon>
        <taxon>Bacillati</taxon>
        <taxon>Actinomycetota</taxon>
        <taxon>Coriobacteriia</taxon>
        <taxon>Eggerthellales</taxon>
        <taxon>Eggerthellaceae</taxon>
        <taxon>Eggerthella</taxon>
    </lineage>
</organism>
<evidence type="ECO:0000256" key="2">
    <source>
        <dbReference type="ARBA" id="ARBA00022723"/>
    </source>
</evidence>
<dbReference type="AlphaFoldDB" id="A0A6L7IRD2"/>
<protein>
    <recommendedName>
        <fullName evidence="7">Linear primary-alkylsulfatase</fullName>
        <ecNumber evidence="6">3.1.6.21</ecNumber>
    </recommendedName>
    <alternativeName>
        <fullName evidence="8">Type III linear primary-alkylsulfatase</fullName>
    </alternativeName>
</protein>
<dbReference type="GO" id="GO:0018741">
    <property type="term" value="F:linear primary-alkylsulfatase activity"/>
    <property type="evidence" value="ECO:0007669"/>
    <property type="project" value="UniProtKB-EC"/>
</dbReference>
<evidence type="ECO:0000256" key="1">
    <source>
        <dbReference type="ARBA" id="ARBA00001947"/>
    </source>
</evidence>
<sequence>MTRNHPIDRRTFVSGAFATGALVAAGTVACGCAANPGDVPASTAAPDLDAMRKGATAATAEANQAVYALLDFSDEREREFASRGLIAAPESLEIVDEDGKLVWSQKAYAFLDDADGLPAEAPDTANPSLWRNAQLNHLYGLFEVMDGIYQVRGYDMTNITFVRGETGWIVFDPLMSVECSQAAFALVTENLGERPVTGIVMSHPHVDHYGGIKGIVSEQDVAERAIPLIVPQGFAEHAVAENVYAGNAMGRRASYQYGVMLEPGAQGSLSIGIGLGQSKGNTSYIAPNDVIAATGETRVVDGVRMEFQMTPGTEAPAEMNTWFPDLNALWVAENCTGTLHNLYTLRGAEVRDGNAWANYLMETKARYGAEAQVTFQAHNWPHWGNDLVNEYLQNTAAMYKFITDQTLMYLNLGYTQNEIANMIELPAALEKNWYTRQYYGTVAHNAKAVYQKYMGWYDANPVNLHPLAPVDAAKKFVEYFGDTDAVLARAARDFDDGHYQWVAQVTNILVFADPTNQQARLLCADALEQLAYTAESGPWRNAYLTGAKELRDGVDADPKYRATGSQDVQKAMTPDMMLDYLGILVDANAAQDTNLIVNLAFTDEDPYLLTMRAGVVLYERNAQSPDADATLTMPRLGMFAILNRDEEAQRAIVVEGDPGVIAKLTEHLVSYDFFFNIVEP</sequence>
<keyword evidence="4" id="KW-0862">Zinc</keyword>
<keyword evidence="3 10" id="KW-0378">Hydrolase</keyword>
<keyword evidence="2" id="KW-0479">Metal-binding</keyword>
<dbReference type="GO" id="GO:0030288">
    <property type="term" value="C:outer membrane-bounded periplasmic space"/>
    <property type="evidence" value="ECO:0007669"/>
    <property type="project" value="TreeGrafter"/>
</dbReference>
<evidence type="ECO:0000259" key="9">
    <source>
        <dbReference type="SMART" id="SM00849"/>
    </source>
</evidence>
<accession>A0A6L7IRD2</accession>
<gene>
    <name evidence="10" type="ORF">GS424_016810</name>
</gene>
<dbReference type="InterPro" id="IPR029229">
    <property type="entry name" value="Alkyl_sulf_C"/>
</dbReference>
<dbReference type="PANTHER" id="PTHR43223">
    <property type="entry name" value="ALKYL/ARYL-SULFATASE"/>
    <property type="match status" value="1"/>
</dbReference>
<dbReference type="InterPro" id="IPR006311">
    <property type="entry name" value="TAT_signal"/>
</dbReference>
<dbReference type="CDD" id="cd07710">
    <property type="entry name" value="arylsulfatase_Sdsa1-like_MBL-fold"/>
    <property type="match status" value="1"/>
</dbReference>
<evidence type="ECO:0000313" key="11">
    <source>
        <dbReference type="Proteomes" id="UP000478463"/>
    </source>
</evidence>
<dbReference type="Gene3D" id="3.60.15.30">
    <property type="entry name" value="Metallo-beta-lactamase domain"/>
    <property type="match status" value="1"/>
</dbReference>
<evidence type="ECO:0000256" key="8">
    <source>
        <dbReference type="ARBA" id="ARBA00075789"/>
    </source>
</evidence>
<dbReference type="InterPro" id="IPR038536">
    <property type="entry name" value="Alkyl/aryl-sulf_dimr_sf"/>
</dbReference>
<comment type="cofactor">
    <cofactor evidence="1">
        <name>Zn(2+)</name>
        <dbReference type="ChEBI" id="CHEBI:29105"/>
    </cofactor>
</comment>
<dbReference type="SUPFAM" id="SSF56281">
    <property type="entry name" value="Metallo-hydrolase/oxidoreductase"/>
    <property type="match status" value="1"/>
</dbReference>
<proteinExistence type="inferred from homology"/>
<dbReference type="PROSITE" id="PS51318">
    <property type="entry name" value="TAT"/>
    <property type="match status" value="1"/>
</dbReference>
<dbReference type="RefSeq" id="WP_160940984.1">
    <property type="nucleotide sequence ID" value="NZ_CP063310.1"/>
</dbReference>
<comment type="similarity">
    <text evidence="5">Belongs to the metallo-beta-lactamase superfamily. Type III sulfatase family.</text>
</comment>
<dbReference type="GO" id="GO:0046983">
    <property type="term" value="F:protein dimerization activity"/>
    <property type="evidence" value="ECO:0007669"/>
    <property type="project" value="InterPro"/>
</dbReference>
<evidence type="ECO:0000256" key="3">
    <source>
        <dbReference type="ARBA" id="ARBA00022801"/>
    </source>
</evidence>
<dbReference type="FunFam" id="3.60.15.30:FF:000001">
    <property type="entry name" value="Alkyl/aryl-sulfatase BDS1"/>
    <property type="match status" value="1"/>
</dbReference>
<dbReference type="SUPFAM" id="SSF55718">
    <property type="entry name" value="SCP-like"/>
    <property type="match status" value="1"/>
</dbReference>